<sequence>MLALTYLPISSNQYLALLSDKEKDMNVIKNAICDVYIDWIRSAFSNTELRFARQGLYLVAKLWLYFTSCRIWGFNALSYIQRDKVFLVYAIMMGVPVNIGSLVRQGFLDSRRSGRPIFYALSLIHYLCTLAGYPIDLAEPMTYPQGRINQEYIY</sequence>
<reference evidence="2 3" key="1">
    <citation type="submission" date="2024-11" db="EMBL/GenBank/DDBJ databases">
        <title>A near-complete genome assembly of Cinchona calisaya.</title>
        <authorList>
            <person name="Lian D.C."/>
            <person name="Zhao X.W."/>
            <person name="Wei L."/>
        </authorList>
    </citation>
    <scope>NUCLEOTIDE SEQUENCE [LARGE SCALE GENOMIC DNA]</scope>
    <source>
        <tissue evidence="2">Nenye</tissue>
    </source>
</reference>
<keyword evidence="3" id="KW-1185">Reference proteome</keyword>
<proteinExistence type="predicted"/>
<evidence type="ECO:0000313" key="2">
    <source>
        <dbReference type="EMBL" id="KAL3513288.1"/>
    </source>
</evidence>
<keyword evidence="1" id="KW-0812">Transmembrane</keyword>
<accession>A0ABD2Z699</accession>
<comment type="caution">
    <text evidence="2">The sequence shown here is derived from an EMBL/GenBank/DDBJ whole genome shotgun (WGS) entry which is preliminary data.</text>
</comment>
<protein>
    <submittedName>
        <fullName evidence="2">Uncharacterized protein</fullName>
    </submittedName>
</protein>
<keyword evidence="1" id="KW-0472">Membrane</keyword>
<keyword evidence="1" id="KW-1133">Transmembrane helix</keyword>
<evidence type="ECO:0000256" key="1">
    <source>
        <dbReference type="SAM" id="Phobius"/>
    </source>
</evidence>
<evidence type="ECO:0000313" key="3">
    <source>
        <dbReference type="Proteomes" id="UP001630127"/>
    </source>
</evidence>
<dbReference type="EMBL" id="JBJUIK010000011">
    <property type="protein sequence ID" value="KAL3513288.1"/>
    <property type="molecule type" value="Genomic_DNA"/>
</dbReference>
<gene>
    <name evidence="2" type="ORF">ACH5RR_026005</name>
</gene>
<dbReference type="AlphaFoldDB" id="A0ABD2Z699"/>
<feature type="transmembrane region" description="Helical" evidence="1">
    <location>
        <begin position="86"/>
        <end position="104"/>
    </location>
</feature>
<dbReference type="Proteomes" id="UP001630127">
    <property type="component" value="Unassembled WGS sequence"/>
</dbReference>
<name>A0ABD2Z699_9GENT</name>
<feature type="transmembrane region" description="Helical" evidence="1">
    <location>
        <begin position="116"/>
        <end position="135"/>
    </location>
</feature>
<organism evidence="2 3">
    <name type="scientific">Cinchona calisaya</name>
    <dbReference type="NCBI Taxonomy" id="153742"/>
    <lineage>
        <taxon>Eukaryota</taxon>
        <taxon>Viridiplantae</taxon>
        <taxon>Streptophyta</taxon>
        <taxon>Embryophyta</taxon>
        <taxon>Tracheophyta</taxon>
        <taxon>Spermatophyta</taxon>
        <taxon>Magnoliopsida</taxon>
        <taxon>eudicotyledons</taxon>
        <taxon>Gunneridae</taxon>
        <taxon>Pentapetalae</taxon>
        <taxon>asterids</taxon>
        <taxon>lamiids</taxon>
        <taxon>Gentianales</taxon>
        <taxon>Rubiaceae</taxon>
        <taxon>Cinchonoideae</taxon>
        <taxon>Cinchoneae</taxon>
        <taxon>Cinchona</taxon>
    </lineage>
</organism>